<name>A0A0E9PD24_ANGAN</name>
<reference evidence="1" key="1">
    <citation type="submission" date="2014-11" db="EMBL/GenBank/DDBJ databases">
        <authorList>
            <person name="Amaro Gonzalez C."/>
        </authorList>
    </citation>
    <scope>NUCLEOTIDE SEQUENCE</scope>
</reference>
<proteinExistence type="predicted"/>
<sequence length="38" mass="4152">MAIMPDSPSSHIYHVVMLSACDKSLFQSPAKVLGFELT</sequence>
<dbReference type="EMBL" id="GBXM01106854">
    <property type="protein sequence ID" value="JAH01723.1"/>
    <property type="molecule type" value="Transcribed_RNA"/>
</dbReference>
<reference evidence="1" key="2">
    <citation type="journal article" date="2015" name="Fish Shellfish Immunol.">
        <title>Early steps in the European eel (Anguilla anguilla)-Vibrio vulnificus interaction in the gills: Role of the RtxA13 toxin.</title>
        <authorList>
            <person name="Callol A."/>
            <person name="Pajuelo D."/>
            <person name="Ebbesson L."/>
            <person name="Teles M."/>
            <person name="MacKenzie S."/>
            <person name="Amaro C."/>
        </authorList>
    </citation>
    <scope>NUCLEOTIDE SEQUENCE</scope>
</reference>
<evidence type="ECO:0000313" key="1">
    <source>
        <dbReference type="EMBL" id="JAH01723.1"/>
    </source>
</evidence>
<dbReference type="AlphaFoldDB" id="A0A0E9PD24"/>
<protein>
    <submittedName>
        <fullName evidence="1">Uncharacterized protein</fullName>
    </submittedName>
</protein>
<organism evidence="1">
    <name type="scientific">Anguilla anguilla</name>
    <name type="common">European freshwater eel</name>
    <name type="synonym">Muraena anguilla</name>
    <dbReference type="NCBI Taxonomy" id="7936"/>
    <lineage>
        <taxon>Eukaryota</taxon>
        <taxon>Metazoa</taxon>
        <taxon>Chordata</taxon>
        <taxon>Craniata</taxon>
        <taxon>Vertebrata</taxon>
        <taxon>Euteleostomi</taxon>
        <taxon>Actinopterygii</taxon>
        <taxon>Neopterygii</taxon>
        <taxon>Teleostei</taxon>
        <taxon>Anguilliformes</taxon>
        <taxon>Anguillidae</taxon>
        <taxon>Anguilla</taxon>
    </lineage>
</organism>
<accession>A0A0E9PD24</accession>